<sequence length="78" mass="9218">MYTRRRYHRRTYLDAFAEHDTYLDAFAEHDTNSTTAKQLNYEFAGISGHPFMNLLVLCKDSKREKRFNDSTAMTPTHL</sequence>
<name>A0A2Z6NGK6_TRISU</name>
<gene>
    <name evidence="1" type="ORF">TSUD_357830</name>
</gene>
<evidence type="ECO:0000313" key="1">
    <source>
        <dbReference type="EMBL" id="GAU28797.1"/>
    </source>
</evidence>
<reference evidence="2" key="1">
    <citation type="journal article" date="2017" name="Front. Plant Sci.">
        <title>Climate Clever Clovers: New Paradigm to Reduce the Environmental Footprint of Ruminants by Breeding Low Methanogenic Forages Utilizing Haplotype Variation.</title>
        <authorList>
            <person name="Kaur P."/>
            <person name="Appels R."/>
            <person name="Bayer P.E."/>
            <person name="Keeble-Gagnere G."/>
            <person name="Wang J."/>
            <person name="Hirakawa H."/>
            <person name="Shirasawa K."/>
            <person name="Vercoe P."/>
            <person name="Stefanova K."/>
            <person name="Durmic Z."/>
            <person name="Nichols P."/>
            <person name="Revell C."/>
            <person name="Isobe S.N."/>
            <person name="Edwards D."/>
            <person name="Erskine W."/>
        </authorList>
    </citation>
    <scope>NUCLEOTIDE SEQUENCE [LARGE SCALE GENOMIC DNA]</scope>
    <source>
        <strain evidence="2">cv. Daliak</strain>
    </source>
</reference>
<evidence type="ECO:0000313" key="2">
    <source>
        <dbReference type="Proteomes" id="UP000242715"/>
    </source>
</evidence>
<protein>
    <submittedName>
        <fullName evidence="1">Uncharacterized protein</fullName>
    </submittedName>
</protein>
<accession>A0A2Z6NGK6</accession>
<dbReference type="EMBL" id="DF973380">
    <property type="protein sequence ID" value="GAU28797.1"/>
    <property type="molecule type" value="Genomic_DNA"/>
</dbReference>
<dbReference type="Proteomes" id="UP000242715">
    <property type="component" value="Unassembled WGS sequence"/>
</dbReference>
<dbReference type="AlphaFoldDB" id="A0A2Z6NGK6"/>
<keyword evidence="2" id="KW-1185">Reference proteome</keyword>
<organism evidence="1 2">
    <name type="scientific">Trifolium subterraneum</name>
    <name type="common">Subterranean clover</name>
    <dbReference type="NCBI Taxonomy" id="3900"/>
    <lineage>
        <taxon>Eukaryota</taxon>
        <taxon>Viridiplantae</taxon>
        <taxon>Streptophyta</taxon>
        <taxon>Embryophyta</taxon>
        <taxon>Tracheophyta</taxon>
        <taxon>Spermatophyta</taxon>
        <taxon>Magnoliopsida</taxon>
        <taxon>eudicotyledons</taxon>
        <taxon>Gunneridae</taxon>
        <taxon>Pentapetalae</taxon>
        <taxon>rosids</taxon>
        <taxon>fabids</taxon>
        <taxon>Fabales</taxon>
        <taxon>Fabaceae</taxon>
        <taxon>Papilionoideae</taxon>
        <taxon>50 kb inversion clade</taxon>
        <taxon>NPAAA clade</taxon>
        <taxon>Hologalegina</taxon>
        <taxon>IRL clade</taxon>
        <taxon>Trifolieae</taxon>
        <taxon>Trifolium</taxon>
    </lineage>
</organism>
<proteinExistence type="predicted"/>